<evidence type="ECO:0000313" key="2">
    <source>
        <dbReference type="EMBL" id="SMC27916.1"/>
    </source>
</evidence>
<keyword evidence="1" id="KW-0732">Signal</keyword>
<dbReference type="AlphaFoldDB" id="A0A1W1XVI0"/>
<dbReference type="OrthoDB" id="8581336at2"/>
<gene>
    <name evidence="2" type="ORF">SAMN02745857_03027</name>
</gene>
<dbReference type="RefSeq" id="WP_139798879.1">
    <property type="nucleotide sequence ID" value="NZ_FWXD01000019.1"/>
</dbReference>
<sequence>MQHAKRLLLALGLILLGMQSARAAQVIEAWSYYPAPPFQTDPATNAGLTADLVSYLNKALAGRYEIRLVLLPRARLNMMLENGGKAMIVFAPSAIFGGPGGGRYLWSSPLLDDRQELLSRTNRPFEFTGPASLFNMHFGAMLGHAYPVIEKELETGQIHADRATSESSLLNMLLASHADVVTIPATAARYFVRAHPVYRQRLHFSRQHLGSYTRHLMFQQGMKKERDDVELVVRRMKTDPAWIATLKKYGLEPAESKAE</sequence>
<protein>
    <submittedName>
        <fullName evidence="2">Amino acid ABC transporter substrate-binding protein, PAAT family</fullName>
    </submittedName>
</protein>
<name>A0A1W1XVI0_9NEIS</name>
<organism evidence="2 3">
    <name type="scientific">Andreprevotia lacus DSM 23236</name>
    <dbReference type="NCBI Taxonomy" id="1121001"/>
    <lineage>
        <taxon>Bacteria</taxon>
        <taxon>Pseudomonadati</taxon>
        <taxon>Pseudomonadota</taxon>
        <taxon>Betaproteobacteria</taxon>
        <taxon>Neisseriales</taxon>
        <taxon>Chitinibacteraceae</taxon>
        <taxon>Andreprevotia</taxon>
    </lineage>
</organism>
<evidence type="ECO:0000313" key="3">
    <source>
        <dbReference type="Proteomes" id="UP000192761"/>
    </source>
</evidence>
<dbReference type="EMBL" id="FWXD01000019">
    <property type="protein sequence ID" value="SMC27916.1"/>
    <property type="molecule type" value="Genomic_DNA"/>
</dbReference>
<reference evidence="2 3" key="1">
    <citation type="submission" date="2017-04" db="EMBL/GenBank/DDBJ databases">
        <authorList>
            <person name="Afonso C.L."/>
            <person name="Miller P.J."/>
            <person name="Scott M.A."/>
            <person name="Spackman E."/>
            <person name="Goraichik I."/>
            <person name="Dimitrov K.M."/>
            <person name="Suarez D.L."/>
            <person name="Swayne D.E."/>
        </authorList>
    </citation>
    <scope>NUCLEOTIDE SEQUENCE [LARGE SCALE GENOMIC DNA]</scope>
    <source>
        <strain evidence="2 3">DSM 23236</strain>
    </source>
</reference>
<feature type="signal peptide" evidence="1">
    <location>
        <begin position="1"/>
        <end position="23"/>
    </location>
</feature>
<evidence type="ECO:0000256" key="1">
    <source>
        <dbReference type="SAM" id="SignalP"/>
    </source>
</evidence>
<feature type="chain" id="PRO_5010714334" evidence="1">
    <location>
        <begin position="24"/>
        <end position="259"/>
    </location>
</feature>
<keyword evidence="3" id="KW-1185">Reference proteome</keyword>
<proteinExistence type="predicted"/>
<accession>A0A1W1XVI0</accession>
<dbReference type="SUPFAM" id="SSF53850">
    <property type="entry name" value="Periplasmic binding protein-like II"/>
    <property type="match status" value="1"/>
</dbReference>
<dbReference type="Proteomes" id="UP000192761">
    <property type="component" value="Unassembled WGS sequence"/>
</dbReference>
<dbReference type="STRING" id="1121001.SAMN02745857_03027"/>